<keyword evidence="3" id="KW-1185">Reference proteome</keyword>
<keyword evidence="1" id="KW-0812">Transmembrane</keyword>
<gene>
    <name evidence="2" type="ORF">Pla22_10070</name>
</gene>
<evidence type="ECO:0000313" key="3">
    <source>
        <dbReference type="Proteomes" id="UP000316598"/>
    </source>
</evidence>
<keyword evidence="1" id="KW-1133">Transmembrane helix</keyword>
<dbReference type="Proteomes" id="UP000316598">
    <property type="component" value="Unassembled WGS sequence"/>
</dbReference>
<name>A0A5C5WS81_9BACT</name>
<sequence length="67" mass="7558">MPRMQVMTLVTMEIRRGARKAKWIEDFFAYVQFGASCVLVLVGKTPGLSVLPPLATLDHDRSRLHSD</sequence>
<dbReference type="AlphaFoldDB" id="A0A5C5WS81"/>
<proteinExistence type="predicted"/>
<feature type="transmembrane region" description="Helical" evidence="1">
    <location>
        <begin position="21"/>
        <end position="42"/>
    </location>
</feature>
<accession>A0A5C5WS81</accession>
<reference evidence="2 3" key="1">
    <citation type="submission" date="2019-02" db="EMBL/GenBank/DDBJ databases">
        <title>Deep-cultivation of Planctomycetes and their phenomic and genomic characterization uncovers novel biology.</title>
        <authorList>
            <person name="Wiegand S."/>
            <person name="Jogler M."/>
            <person name="Boedeker C."/>
            <person name="Pinto D."/>
            <person name="Vollmers J."/>
            <person name="Rivas-Marin E."/>
            <person name="Kohn T."/>
            <person name="Peeters S.H."/>
            <person name="Heuer A."/>
            <person name="Rast P."/>
            <person name="Oberbeckmann S."/>
            <person name="Bunk B."/>
            <person name="Jeske O."/>
            <person name="Meyerdierks A."/>
            <person name="Storesund J.E."/>
            <person name="Kallscheuer N."/>
            <person name="Luecker S."/>
            <person name="Lage O.M."/>
            <person name="Pohl T."/>
            <person name="Merkel B.J."/>
            <person name="Hornburger P."/>
            <person name="Mueller R.-W."/>
            <person name="Bruemmer F."/>
            <person name="Labrenz M."/>
            <person name="Spormann A.M."/>
            <person name="Op Den Camp H."/>
            <person name="Overmann J."/>
            <person name="Amann R."/>
            <person name="Jetten M.S.M."/>
            <person name="Mascher T."/>
            <person name="Medema M.H."/>
            <person name="Devos D.P."/>
            <person name="Kaster A.-K."/>
            <person name="Ovreas L."/>
            <person name="Rohde M."/>
            <person name="Galperin M.Y."/>
            <person name="Jogler C."/>
        </authorList>
    </citation>
    <scope>NUCLEOTIDE SEQUENCE [LARGE SCALE GENOMIC DNA]</scope>
    <source>
        <strain evidence="2 3">Pla22</strain>
    </source>
</reference>
<evidence type="ECO:0000313" key="2">
    <source>
        <dbReference type="EMBL" id="TWT53378.1"/>
    </source>
</evidence>
<comment type="caution">
    <text evidence="2">The sequence shown here is derived from an EMBL/GenBank/DDBJ whole genome shotgun (WGS) entry which is preliminary data.</text>
</comment>
<organism evidence="2 3">
    <name type="scientific">Rubripirellula amarantea</name>
    <dbReference type="NCBI Taxonomy" id="2527999"/>
    <lineage>
        <taxon>Bacteria</taxon>
        <taxon>Pseudomonadati</taxon>
        <taxon>Planctomycetota</taxon>
        <taxon>Planctomycetia</taxon>
        <taxon>Pirellulales</taxon>
        <taxon>Pirellulaceae</taxon>
        <taxon>Rubripirellula</taxon>
    </lineage>
</organism>
<protein>
    <submittedName>
        <fullName evidence="2">Uncharacterized protein</fullName>
    </submittedName>
</protein>
<evidence type="ECO:0000256" key="1">
    <source>
        <dbReference type="SAM" id="Phobius"/>
    </source>
</evidence>
<dbReference type="EMBL" id="SJPI01000001">
    <property type="protein sequence ID" value="TWT53378.1"/>
    <property type="molecule type" value="Genomic_DNA"/>
</dbReference>
<keyword evidence="1" id="KW-0472">Membrane</keyword>